<dbReference type="AlphaFoldDB" id="A0AAJ0HGF5"/>
<evidence type="ECO:0000256" key="1">
    <source>
        <dbReference type="SAM" id="MobiDB-lite"/>
    </source>
</evidence>
<dbReference type="EMBL" id="JAUIQD010000004">
    <property type="protein sequence ID" value="KAK3352198.1"/>
    <property type="molecule type" value="Genomic_DNA"/>
</dbReference>
<dbReference type="Proteomes" id="UP001275084">
    <property type="component" value="Unassembled WGS sequence"/>
</dbReference>
<keyword evidence="3" id="KW-1185">Reference proteome</keyword>
<reference evidence="2" key="1">
    <citation type="journal article" date="2023" name="Mol. Phylogenet. Evol.">
        <title>Genome-scale phylogeny and comparative genomics of the fungal order Sordariales.</title>
        <authorList>
            <person name="Hensen N."/>
            <person name="Bonometti L."/>
            <person name="Westerberg I."/>
            <person name="Brannstrom I.O."/>
            <person name="Guillou S."/>
            <person name="Cros-Aarteil S."/>
            <person name="Calhoun S."/>
            <person name="Haridas S."/>
            <person name="Kuo A."/>
            <person name="Mondo S."/>
            <person name="Pangilinan J."/>
            <person name="Riley R."/>
            <person name="LaButti K."/>
            <person name="Andreopoulos B."/>
            <person name="Lipzen A."/>
            <person name="Chen C."/>
            <person name="Yan M."/>
            <person name="Daum C."/>
            <person name="Ng V."/>
            <person name="Clum A."/>
            <person name="Steindorff A."/>
            <person name="Ohm R.A."/>
            <person name="Martin F."/>
            <person name="Silar P."/>
            <person name="Natvig D.O."/>
            <person name="Lalanne C."/>
            <person name="Gautier V."/>
            <person name="Ament-Velasquez S.L."/>
            <person name="Kruys A."/>
            <person name="Hutchinson M.I."/>
            <person name="Powell A.J."/>
            <person name="Barry K."/>
            <person name="Miller A.N."/>
            <person name="Grigoriev I.V."/>
            <person name="Debuchy R."/>
            <person name="Gladieux P."/>
            <person name="Hiltunen Thoren M."/>
            <person name="Johannesson H."/>
        </authorList>
    </citation>
    <scope>NUCLEOTIDE SEQUENCE</scope>
    <source>
        <strain evidence="2">CBS 955.72</strain>
    </source>
</reference>
<gene>
    <name evidence="2" type="ORF">B0T25DRAFT_567499</name>
</gene>
<comment type="caution">
    <text evidence="2">The sequence shown here is derived from an EMBL/GenBank/DDBJ whole genome shotgun (WGS) entry which is preliminary data.</text>
</comment>
<reference evidence="2" key="2">
    <citation type="submission" date="2023-06" db="EMBL/GenBank/DDBJ databases">
        <authorList>
            <consortium name="Lawrence Berkeley National Laboratory"/>
            <person name="Haridas S."/>
            <person name="Hensen N."/>
            <person name="Bonometti L."/>
            <person name="Westerberg I."/>
            <person name="Brannstrom I.O."/>
            <person name="Guillou S."/>
            <person name="Cros-Aarteil S."/>
            <person name="Calhoun S."/>
            <person name="Kuo A."/>
            <person name="Mondo S."/>
            <person name="Pangilinan J."/>
            <person name="Riley R."/>
            <person name="Labutti K."/>
            <person name="Andreopoulos B."/>
            <person name="Lipzen A."/>
            <person name="Chen C."/>
            <person name="Yanf M."/>
            <person name="Daum C."/>
            <person name="Ng V."/>
            <person name="Clum A."/>
            <person name="Steindorff A."/>
            <person name="Ohm R."/>
            <person name="Martin F."/>
            <person name="Silar P."/>
            <person name="Natvig D."/>
            <person name="Lalanne C."/>
            <person name="Gautier V."/>
            <person name="Ament-Velasquez S.L."/>
            <person name="Kruys A."/>
            <person name="Hutchinson M.I."/>
            <person name="Powell A.J."/>
            <person name="Barry K."/>
            <person name="Miller A.N."/>
            <person name="Grigoriev I.V."/>
            <person name="Debuchy R."/>
            <person name="Gladieux P."/>
            <person name="Thoren M.H."/>
            <person name="Johannesson H."/>
        </authorList>
    </citation>
    <scope>NUCLEOTIDE SEQUENCE</scope>
    <source>
        <strain evidence="2">CBS 955.72</strain>
    </source>
</reference>
<organism evidence="2 3">
    <name type="scientific">Lasiosphaeria hispida</name>
    <dbReference type="NCBI Taxonomy" id="260671"/>
    <lineage>
        <taxon>Eukaryota</taxon>
        <taxon>Fungi</taxon>
        <taxon>Dikarya</taxon>
        <taxon>Ascomycota</taxon>
        <taxon>Pezizomycotina</taxon>
        <taxon>Sordariomycetes</taxon>
        <taxon>Sordariomycetidae</taxon>
        <taxon>Sordariales</taxon>
        <taxon>Lasiosphaeriaceae</taxon>
        <taxon>Lasiosphaeria</taxon>
    </lineage>
</organism>
<evidence type="ECO:0000313" key="2">
    <source>
        <dbReference type="EMBL" id="KAK3352198.1"/>
    </source>
</evidence>
<name>A0AAJ0HGF5_9PEZI</name>
<proteinExistence type="predicted"/>
<protein>
    <submittedName>
        <fullName evidence="2">Uncharacterized protein</fullName>
    </submittedName>
</protein>
<feature type="region of interest" description="Disordered" evidence="1">
    <location>
        <begin position="202"/>
        <end position="244"/>
    </location>
</feature>
<evidence type="ECO:0000313" key="3">
    <source>
        <dbReference type="Proteomes" id="UP001275084"/>
    </source>
</evidence>
<sequence>MTASQNPEYLAWLRAGTHHHGPAATAPYQAELAGIRFHPPWVNHQEYRAATSIVNATQDIMEFSFENHRQHANRAICSENGPLRDAFAGYEADALCDEWSMAIGIQRLVRAHRTLLRLPQNLRLLINPDNDFSTLYVRFCHLVDLRMVSSDEPRVVAARSIVQSMGYAINKVALSLAFEPELDASIRLADRFASFITFDSDTAPVEPRLSPGRGDPPEGEGDQGGQEGQVNGHHQNGEDQELPS</sequence>
<accession>A0AAJ0HGF5</accession>